<organism evidence="1 2">
    <name type="scientific">Symmachiella dynata</name>
    <dbReference type="NCBI Taxonomy" id="2527995"/>
    <lineage>
        <taxon>Bacteria</taxon>
        <taxon>Pseudomonadati</taxon>
        <taxon>Planctomycetota</taxon>
        <taxon>Planctomycetia</taxon>
        <taxon>Planctomycetales</taxon>
        <taxon>Planctomycetaceae</taxon>
        <taxon>Symmachiella</taxon>
    </lineage>
</organism>
<reference evidence="1 2" key="1">
    <citation type="submission" date="2019-02" db="EMBL/GenBank/DDBJ databases">
        <title>Deep-cultivation of Planctomycetes and their phenomic and genomic characterization uncovers novel biology.</title>
        <authorList>
            <person name="Wiegand S."/>
            <person name="Jogler M."/>
            <person name="Boedeker C."/>
            <person name="Pinto D."/>
            <person name="Vollmers J."/>
            <person name="Rivas-Marin E."/>
            <person name="Kohn T."/>
            <person name="Peeters S.H."/>
            <person name="Heuer A."/>
            <person name="Rast P."/>
            <person name="Oberbeckmann S."/>
            <person name="Bunk B."/>
            <person name="Jeske O."/>
            <person name="Meyerdierks A."/>
            <person name="Storesund J.E."/>
            <person name="Kallscheuer N."/>
            <person name="Luecker S."/>
            <person name="Lage O.M."/>
            <person name="Pohl T."/>
            <person name="Merkel B.J."/>
            <person name="Hornburger P."/>
            <person name="Mueller R.-W."/>
            <person name="Bruemmer F."/>
            <person name="Labrenz M."/>
            <person name="Spormann A.M."/>
            <person name="Op den Camp H."/>
            <person name="Overmann J."/>
            <person name="Amann R."/>
            <person name="Jetten M.S.M."/>
            <person name="Mascher T."/>
            <person name="Medema M.H."/>
            <person name="Devos D.P."/>
            <person name="Kaster A.-K."/>
            <person name="Ovreas L."/>
            <person name="Rohde M."/>
            <person name="Galperin M.Y."/>
            <person name="Jogler C."/>
        </authorList>
    </citation>
    <scope>NUCLEOTIDE SEQUENCE [LARGE SCALE GENOMIC DNA]</scope>
    <source>
        <strain evidence="1 2">Mal52</strain>
    </source>
</reference>
<gene>
    <name evidence="1" type="ORF">Mal52_11240</name>
</gene>
<sequence>MGSPDCAAIRAGAARKKPRLLRCMRSEDWMDRRLERVGFAWEWGRYDGRNVMGNPVAANNHGWYDESKSLVNQAV</sequence>
<name>A0A517ZJQ2_9PLAN</name>
<evidence type="ECO:0000313" key="2">
    <source>
        <dbReference type="Proteomes" id="UP000319383"/>
    </source>
</evidence>
<keyword evidence="2" id="KW-1185">Reference proteome</keyword>
<evidence type="ECO:0000313" key="1">
    <source>
        <dbReference type="EMBL" id="QDU42657.1"/>
    </source>
</evidence>
<protein>
    <submittedName>
        <fullName evidence="1">Uncharacterized protein</fullName>
    </submittedName>
</protein>
<dbReference type="AlphaFoldDB" id="A0A517ZJQ2"/>
<dbReference type="EMBL" id="CP036276">
    <property type="protein sequence ID" value="QDU42657.1"/>
    <property type="molecule type" value="Genomic_DNA"/>
</dbReference>
<dbReference type="KEGG" id="sdyn:Mal52_11240"/>
<dbReference type="Proteomes" id="UP000319383">
    <property type="component" value="Chromosome"/>
</dbReference>
<proteinExistence type="predicted"/>
<accession>A0A517ZJQ2</accession>